<dbReference type="Proteomes" id="UP000027439">
    <property type="component" value="Unassembled WGS sequence"/>
</dbReference>
<dbReference type="RefSeq" id="WP_052005683.1">
    <property type="nucleotide sequence ID" value="NZ_BMEG01000007.1"/>
</dbReference>
<organism evidence="2 3">
    <name type="scientific">Caballeronia grimmiae</name>
    <dbReference type="NCBI Taxonomy" id="1071679"/>
    <lineage>
        <taxon>Bacteria</taxon>
        <taxon>Pseudomonadati</taxon>
        <taxon>Pseudomonadota</taxon>
        <taxon>Betaproteobacteria</taxon>
        <taxon>Burkholderiales</taxon>
        <taxon>Burkholderiaceae</taxon>
        <taxon>Caballeronia</taxon>
    </lineage>
</organism>
<reference evidence="1" key="4">
    <citation type="submission" date="2024-05" db="EMBL/GenBank/DDBJ databases">
        <authorList>
            <person name="Sun Q."/>
            <person name="Zhou Y."/>
        </authorList>
    </citation>
    <scope>NUCLEOTIDE SEQUENCE</scope>
    <source>
        <strain evidence="1">CGMCC 1.11013</strain>
    </source>
</reference>
<name>A0A069P4J9_9BURK</name>
<evidence type="ECO:0000313" key="3">
    <source>
        <dbReference type="Proteomes" id="UP000027439"/>
    </source>
</evidence>
<proteinExistence type="predicted"/>
<keyword evidence="4" id="KW-1185">Reference proteome</keyword>
<evidence type="ECO:0000313" key="4">
    <source>
        <dbReference type="Proteomes" id="UP000597138"/>
    </source>
</evidence>
<dbReference type="GO" id="GO:0016740">
    <property type="term" value="F:transferase activity"/>
    <property type="evidence" value="ECO:0007669"/>
    <property type="project" value="UniProtKB-KW"/>
</dbReference>
<evidence type="ECO:0000313" key="2">
    <source>
        <dbReference type="EMBL" id="KDR35518.1"/>
    </source>
</evidence>
<dbReference type="EMBL" id="BMEG01000007">
    <property type="protein sequence ID" value="GGD81867.1"/>
    <property type="molecule type" value="Genomic_DNA"/>
</dbReference>
<accession>A0A069P4J9</accession>
<dbReference type="eggNOG" id="COG2182">
    <property type="taxonomic scope" value="Bacteria"/>
</dbReference>
<dbReference type="AlphaFoldDB" id="A0A069P4J9"/>
<reference evidence="2 3" key="2">
    <citation type="submission" date="2014-03" db="EMBL/GenBank/DDBJ databases">
        <title>Draft Genome Sequences of Four Burkholderia Strains.</title>
        <authorList>
            <person name="Liu X.Y."/>
            <person name="Li C.X."/>
            <person name="Xu J.H."/>
        </authorList>
    </citation>
    <scope>NUCLEOTIDE SEQUENCE [LARGE SCALE GENOMIC DNA]</scope>
    <source>
        <strain evidence="2 3">R27</strain>
    </source>
</reference>
<gene>
    <name evidence="2" type="ORF">BG57_27110</name>
    <name evidence="1" type="ORF">GCM10010985_40410</name>
</gene>
<dbReference type="OrthoDB" id="9791827at2"/>
<protein>
    <submittedName>
        <fullName evidence="1">Glycosyl transferase</fullName>
    </submittedName>
</protein>
<reference evidence="1" key="1">
    <citation type="journal article" date="2014" name="Int. J. Syst. Evol. Microbiol.">
        <title>Complete genome of a new Firmicutes species belonging to the dominant human colonic microbiota ('Ruminococcus bicirculans') reveals two chromosomes and a selective capacity to utilize plant glucans.</title>
        <authorList>
            <consortium name="NISC Comparative Sequencing Program"/>
            <person name="Wegmann U."/>
            <person name="Louis P."/>
            <person name="Goesmann A."/>
            <person name="Henrissat B."/>
            <person name="Duncan S.H."/>
            <person name="Flint H.J."/>
        </authorList>
    </citation>
    <scope>NUCLEOTIDE SEQUENCE</scope>
    <source>
        <strain evidence="1">CGMCC 1.11013</strain>
    </source>
</reference>
<comment type="caution">
    <text evidence="2">The sequence shown here is derived from an EMBL/GenBank/DDBJ whole genome shotgun (WGS) entry which is preliminary data.</text>
</comment>
<dbReference type="EMBL" id="JFHE01000006">
    <property type="protein sequence ID" value="KDR35518.1"/>
    <property type="molecule type" value="Genomic_DNA"/>
</dbReference>
<evidence type="ECO:0000313" key="1">
    <source>
        <dbReference type="EMBL" id="GGD81867.1"/>
    </source>
</evidence>
<dbReference type="Proteomes" id="UP000597138">
    <property type="component" value="Unassembled WGS sequence"/>
</dbReference>
<dbReference type="InterPro" id="IPR029465">
    <property type="entry name" value="ATPgrasp_TupA"/>
</dbReference>
<sequence>MSLSKRLFDSAKVWLPDDVFLSFVHRRRIGRFPNLRRPLTFNEQILRRCLHPDPRYVDLSDKLAVRDYIARKIGPQYLIPLLAAPSVFTKTVFDELPNAFVMKANHGSGFVKVVRDKSTTSFEELSQLAQSWLSTDFYRIARERHYRAIKPRIFFEELLLDDTGTVPPDLKFHVFNEKSGKQTIYVLVISDRFGETPHGDTFDANWNLQNIRFGHYKPSDKPVPRPANLDALLKTAGELARDFEYVRVDLYSLREHIYFGELTFTPGAGVLRMSPDSVDYEWGRMLETIRQEWATEKA</sequence>
<reference evidence="4" key="3">
    <citation type="journal article" date="2019" name="Int. J. Syst. Evol. Microbiol.">
        <title>The Global Catalogue of Microorganisms (GCM) 10K type strain sequencing project: providing services to taxonomists for standard genome sequencing and annotation.</title>
        <authorList>
            <consortium name="The Broad Institute Genomics Platform"/>
            <consortium name="The Broad Institute Genome Sequencing Center for Infectious Disease"/>
            <person name="Wu L."/>
            <person name="Ma J."/>
        </authorList>
    </citation>
    <scope>NUCLEOTIDE SEQUENCE [LARGE SCALE GENOMIC DNA]</scope>
    <source>
        <strain evidence="4">CGMCC 1.11013</strain>
    </source>
</reference>
<keyword evidence="1" id="KW-0808">Transferase</keyword>
<dbReference type="Pfam" id="PF14305">
    <property type="entry name" value="ATPgrasp_TupA"/>
    <property type="match status" value="1"/>
</dbReference>